<keyword evidence="4" id="KW-0378">Hydrolase</keyword>
<evidence type="ECO:0000256" key="4">
    <source>
        <dbReference type="ARBA" id="ARBA00022801"/>
    </source>
</evidence>
<evidence type="ECO:0000256" key="7">
    <source>
        <dbReference type="SAM" id="Phobius"/>
    </source>
</evidence>
<dbReference type="InterPro" id="IPR050925">
    <property type="entry name" value="Rhomboid_protease_S54"/>
</dbReference>
<dbReference type="InterPro" id="IPR022764">
    <property type="entry name" value="Peptidase_S54_rhomboid_dom"/>
</dbReference>
<dbReference type="PANTHER" id="PTHR43731">
    <property type="entry name" value="RHOMBOID PROTEASE"/>
    <property type="match status" value="1"/>
</dbReference>
<evidence type="ECO:0000313" key="9">
    <source>
        <dbReference type="EMBL" id="QIK52499.1"/>
    </source>
</evidence>
<comment type="similarity">
    <text evidence="2">Belongs to the peptidase S54 family.</text>
</comment>
<evidence type="ECO:0000256" key="2">
    <source>
        <dbReference type="ARBA" id="ARBA00009045"/>
    </source>
</evidence>
<dbReference type="GO" id="GO:0016020">
    <property type="term" value="C:membrane"/>
    <property type="evidence" value="ECO:0007669"/>
    <property type="project" value="UniProtKB-SubCell"/>
</dbReference>
<dbReference type="Proteomes" id="UP000501830">
    <property type="component" value="Chromosome"/>
</dbReference>
<keyword evidence="6 7" id="KW-0472">Membrane</keyword>
<dbReference type="SUPFAM" id="SSF144091">
    <property type="entry name" value="Rhomboid-like"/>
    <property type="match status" value="1"/>
</dbReference>
<comment type="subcellular location">
    <subcellularLocation>
        <location evidence="1">Membrane</location>
        <topology evidence="1">Multi-pass membrane protein</topology>
    </subcellularLocation>
</comment>
<gene>
    <name evidence="9" type="ORF">G7058_10835</name>
</gene>
<dbReference type="GO" id="GO:0004252">
    <property type="term" value="F:serine-type endopeptidase activity"/>
    <property type="evidence" value="ECO:0007669"/>
    <property type="project" value="InterPro"/>
</dbReference>
<feature type="transmembrane region" description="Helical" evidence="7">
    <location>
        <begin position="123"/>
        <end position="143"/>
    </location>
</feature>
<dbReference type="RefSeq" id="WP_166063531.1">
    <property type="nucleotide sequence ID" value="NZ_CP049889.1"/>
</dbReference>
<dbReference type="PANTHER" id="PTHR43731:SF14">
    <property type="entry name" value="PRESENILIN-ASSOCIATED RHOMBOID-LIKE PROTEIN, MITOCHONDRIAL"/>
    <property type="match status" value="1"/>
</dbReference>
<feature type="transmembrane region" description="Helical" evidence="7">
    <location>
        <begin position="67"/>
        <end position="87"/>
    </location>
</feature>
<keyword evidence="5 7" id="KW-1133">Transmembrane helix</keyword>
<evidence type="ECO:0000256" key="1">
    <source>
        <dbReference type="ARBA" id="ARBA00004141"/>
    </source>
</evidence>
<protein>
    <submittedName>
        <fullName evidence="9">Rhomboid family intramembrane serine protease</fullName>
    </submittedName>
</protein>
<dbReference type="KEGG" id="jpo:G7058_10835"/>
<evidence type="ECO:0000259" key="8">
    <source>
        <dbReference type="Pfam" id="PF01694"/>
    </source>
</evidence>
<dbReference type="AlphaFoldDB" id="A0A6G7WJT2"/>
<dbReference type="Gene3D" id="1.20.1540.10">
    <property type="entry name" value="Rhomboid-like"/>
    <property type="match status" value="1"/>
</dbReference>
<reference evidence="9 10" key="1">
    <citation type="journal article" date="2017" name="Int. J. Syst. Evol. Microbiol.">
        <title>Jeotgalibaca porci sp. nov. and Jeotgalibaca arthritidis sp. nov., isolated from pigs, and emended description of the genus Jeotgalibaca.</title>
        <authorList>
            <person name="Zamora L."/>
            <person name="Perez-Sancho M."/>
            <person name="Dominguez L."/>
            <person name="Fernandez-Garayzabal J.F."/>
            <person name="Vela A.I."/>
        </authorList>
    </citation>
    <scope>NUCLEOTIDE SEQUENCE [LARGE SCALE GENOMIC DNA]</scope>
    <source>
        <strain evidence="9 10">CCUG 69148</strain>
    </source>
</reference>
<evidence type="ECO:0000313" key="10">
    <source>
        <dbReference type="Proteomes" id="UP000501830"/>
    </source>
</evidence>
<feature type="transmembrane region" description="Helical" evidence="7">
    <location>
        <begin position="179"/>
        <end position="196"/>
    </location>
</feature>
<evidence type="ECO:0000256" key="6">
    <source>
        <dbReference type="ARBA" id="ARBA00023136"/>
    </source>
</evidence>
<feature type="domain" description="Peptidase S54 rhomboid" evidence="8">
    <location>
        <begin position="58"/>
        <end position="192"/>
    </location>
</feature>
<dbReference type="InterPro" id="IPR035952">
    <property type="entry name" value="Rhomboid-like_sf"/>
</dbReference>
<evidence type="ECO:0000256" key="3">
    <source>
        <dbReference type="ARBA" id="ARBA00022692"/>
    </source>
</evidence>
<feature type="transmembrane region" description="Helical" evidence="7">
    <location>
        <begin position="208"/>
        <end position="225"/>
    </location>
</feature>
<keyword evidence="10" id="KW-1185">Reference proteome</keyword>
<dbReference type="EMBL" id="CP049889">
    <property type="protein sequence ID" value="QIK52499.1"/>
    <property type="molecule type" value="Genomic_DNA"/>
</dbReference>
<evidence type="ECO:0000256" key="5">
    <source>
        <dbReference type="ARBA" id="ARBA00022989"/>
    </source>
</evidence>
<dbReference type="Pfam" id="PF01694">
    <property type="entry name" value="Rhomboid"/>
    <property type="match status" value="1"/>
</dbReference>
<sequence>MKKINLRHYFRSNQPLVTYLFLGIQIVLFVLMSLDGGSTNIYTLIRYGANFSPAVISGQWWRFITPIFLHIGFTHILMNSITLYYLGSQMEWIYGSGRFFLIYILGGLMGNVVSFGLTDAVSAGASTSLFGLFAAAVALGRIYPHNHTLRNMAQGFIVLIILNFLTGFASSGIDNWGHIGGAVGGALSAYFIKVPALFPVQTGTRVKAAIAYVAILVLMIGIGYSRF</sequence>
<feature type="transmembrane region" description="Helical" evidence="7">
    <location>
        <begin position="155"/>
        <end position="173"/>
    </location>
</feature>
<proteinExistence type="inferred from homology"/>
<feature type="transmembrane region" description="Helical" evidence="7">
    <location>
        <begin position="16"/>
        <end position="34"/>
    </location>
</feature>
<organism evidence="9 10">
    <name type="scientific">Jeotgalibaca porci</name>
    <dbReference type="NCBI Taxonomy" id="1868793"/>
    <lineage>
        <taxon>Bacteria</taxon>
        <taxon>Bacillati</taxon>
        <taxon>Bacillota</taxon>
        <taxon>Bacilli</taxon>
        <taxon>Lactobacillales</taxon>
        <taxon>Carnobacteriaceae</taxon>
        <taxon>Jeotgalibaca</taxon>
    </lineage>
</organism>
<name>A0A6G7WJT2_9LACT</name>
<dbReference type="GO" id="GO:0006508">
    <property type="term" value="P:proteolysis"/>
    <property type="evidence" value="ECO:0007669"/>
    <property type="project" value="UniProtKB-KW"/>
</dbReference>
<accession>A0A6G7WJT2</accession>
<keyword evidence="9" id="KW-0645">Protease</keyword>
<feature type="transmembrane region" description="Helical" evidence="7">
    <location>
        <begin position="99"/>
        <end position="117"/>
    </location>
</feature>
<keyword evidence="3 7" id="KW-0812">Transmembrane</keyword>
<dbReference type="GeneID" id="94553782"/>